<dbReference type="Proteomes" id="UP000050424">
    <property type="component" value="Unassembled WGS sequence"/>
</dbReference>
<dbReference type="InterPro" id="IPR001547">
    <property type="entry name" value="Glyco_hydro_5"/>
</dbReference>
<comment type="caution">
    <text evidence="7">The sequence shown here is derived from an EMBL/GenBank/DDBJ whole genome shotgun (WGS) entry which is preliminary data.</text>
</comment>
<feature type="signal peptide" evidence="5">
    <location>
        <begin position="1"/>
        <end position="20"/>
    </location>
</feature>
<keyword evidence="5" id="KW-0732">Signal</keyword>
<evidence type="ECO:0000256" key="1">
    <source>
        <dbReference type="ARBA" id="ARBA00005641"/>
    </source>
</evidence>
<dbReference type="AlphaFoldDB" id="A0A0P7AFI4"/>
<organism evidence="7 8">
    <name type="scientific">Neonectria ditissima</name>
    <dbReference type="NCBI Taxonomy" id="78410"/>
    <lineage>
        <taxon>Eukaryota</taxon>
        <taxon>Fungi</taxon>
        <taxon>Dikarya</taxon>
        <taxon>Ascomycota</taxon>
        <taxon>Pezizomycotina</taxon>
        <taxon>Sordariomycetes</taxon>
        <taxon>Hypocreomycetidae</taxon>
        <taxon>Hypocreales</taxon>
        <taxon>Nectriaceae</taxon>
        <taxon>Neonectria</taxon>
    </lineage>
</organism>
<dbReference type="PANTHER" id="PTHR31263:SF0">
    <property type="entry name" value="CELLULASE FAMILY PROTEIN (AFU_ORTHOLOGUE AFUA_5G14560)"/>
    <property type="match status" value="1"/>
</dbReference>
<dbReference type="Gene3D" id="3.20.20.80">
    <property type="entry name" value="Glycosidases"/>
    <property type="match status" value="1"/>
</dbReference>
<accession>A0A0P7AFI4</accession>
<proteinExistence type="inferred from homology"/>
<evidence type="ECO:0000313" key="7">
    <source>
        <dbReference type="EMBL" id="KPM36023.1"/>
    </source>
</evidence>
<dbReference type="InterPro" id="IPR017853">
    <property type="entry name" value="GH"/>
</dbReference>
<evidence type="ECO:0000256" key="2">
    <source>
        <dbReference type="ARBA" id="ARBA00022801"/>
    </source>
</evidence>
<gene>
    <name evidence="7" type="ORF">AK830_g10547</name>
</gene>
<protein>
    <recommendedName>
        <fullName evidence="6">Glycoside hydrolase family 5 domain-containing protein</fullName>
    </recommendedName>
</protein>
<dbReference type="STRING" id="78410.A0A0P7AFI4"/>
<feature type="chain" id="PRO_5006134795" description="Glycoside hydrolase family 5 domain-containing protein" evidence="5">
    <location>
        <begin position="21"/>
        <end position="426"/>
    </location>
</feature>
<dbReference type="GO" id="GO:0004553">
    <property type="term" value="F:hydrolase activity, hydrolyzing O-glycosyl compounds"/>
    <property type="evidence" value="ECO:0007669"/>
    <property type="project" value="InterPro"/>
</dbReference>
<dbReference type="SUPFAM" id="SSF51445">
    <property type="entry name" value="(Trans)glycosidases"/>
    <property type="match status" value="1"/>
</dbReference>
<evidence type="ECO:0000256" key="3">
    <source>
        <dbReference type="ARBA" id="ARBA00023295"/>
    </source>
</evidence>
<feature type="domain" description="Glycoside hydrolase family 5" evidence="6">
    <location>
        <begin position="73"/>
        <end position="379"/>
    </location>
</feature>
<dbReference type="OrthoDB" id="442731at2759"/>
<dbReference type="GO" id="GO:0000272">
    <property type="term" value="P:polysaccharide catabolic process"/>
    <property type="evidence" value="ECO:0007669"/>
    <property type="project" value="InterPro"/>
</dbReference>
<keyword evidence="3 4" id="KW-0326">Glycosidase</keyword>
<name>A0A0P7AFI4_9HYPO</name>
<reference evidence="7 8" key="1">
    <citation type="submission" date="2015-09" db="EMBL/GenBank/DDBJ databases">
        <title>Draft genome of a European isolate of the apple canker pathogen Neonectria ditissima.</title>
        <authorList>
            <person name="Gomez-Cortecero A."/>
            <person name="Harrison R.J."/>
            <person name="Armitage A.D."/>
        </authorList>
    </citation>
    <scope>NUCLEOTIDE SEQUENCE [LARGE SCALE GENOMIC DNA]</scope>
    <source>
        <strain evidence="7 8">R09/05</strain>
    </source>
</reference>
<dbReference type="EMBL" id="LKCW01000221">
    <property type="protein sequence ID" value="KPM36023.1"/>
    <property type="molecule type" value="Genomic_DNA"/>
</dbReference>
<keyword evidence="8" id="KW-1185">Reference proteome</keyword>
<evidence type="ECO:0000259" key="6">
    <source>
        <dbReference type="Pfam" id="PF00150"/>
    </source>
</evidence>
<evidence type="ECO:0000256" key="4">
    <source>
        <dbReference type="RuleBase" id="RU361153"/>
    </source>
</evidence>
<keyword evidence="2 4" id="KW-0378">Hydrolase</keyword>
<dbReference type="PANTHER" id="PTHR31263">
    <property type="entry name" value="CELLULASE FAMILY PROTEIN (AFU_ORTHOLOGUE AFUA_5G14560)"/>
    <property type="match status" value="1"/>
</dbReference>
<evidence type="ECO:0000256" key="5">
    <source>
        <dbReference type="SAM" id="SignalP"/>
    </source>
</evidence>
<sequence>MVSFRPYLAVVACYASLVAALPTKEVARQVQWPNGPFFSSGNRMVDASNNTIKYAGTNWPGHGEVMVPEGLQFQSISKIVSDIKSLGMNVIRLTYAIEMIDQIYDNDGNDISLETAFTAGLGDANGTAVLNQVLANNPSFTAETTRLEVYDAVAAECAKQQIYIHLDNHISKGVWCCGGADGNAWFGDEYFNVDNWLRGLAYMAEHGKSWSNFVSMSLRNELREPTGSNSGSAASYDWATWYFYIKQATAAINNANPDPLIFLSGLNYDTTLTPVVQGTALTPGTDVFSSDDFPGYRDKLVLELHSYANTATSCSSLKADLLQKGFQAADPTNSAVKNVFPVLMTEWGFNMEDNNWQSVYTTCLAEFLPQESAGWMIWVVVGSYYVRQGIQDFDETWGMLEHDWSTWRNNDFIEQTFVPMVDATLA</sequence>
<dbReference type="Pfam" id="PF00150">
    <property type="entry name" value="Cellulase"/>
    <property type="match status" value="1"/>
</dbReference>
<evidence type="ECO:0000313" key="8">
    <source>
        <dbReference type="Proteomes" id="UP000050424"/>
    </source>
</evidence>
<comment type="similarity">
    <text evidence="1 4">Belongs to the glycosyl hydrolase 5 (cellulase A) family.</text>
</comment>